<accession>A0AAN8M2I8</accession>
<sequence>MECSKTIIYGKFLVMPFRTYSLRLDANHITRVPVGSFRGLASLRHLWLDDNALTEVPVHALASLPTLQAVMLALNSITHIPNQAFANLTSLVVLDLSSNLLSSVSMESLEGLTHLRLAGNTLRHTLLAQRLPQLRVVEMPYAFQCCAFVAGPEEDRDQENFLVASEADARPQHSVHCCTAPGPFRPCQSLVGSWPVRLGVIVIHSFACNSLVLVSILLSSATHSSSIQHLLAVLAWVHLLTGL</sequence>
<dbReference type="InterPro" id="IPR032675">
    <property type="entry name" value="LRR_dom_sf"/>
</dbReference>
<dbReference type="SUPFAM" id="SSF52058">
    <property type="entry name" value="L domain-like"/>
    <property type="match status" value="1"/>
</dbReference>
<dbReference type="AlphaFoldDB" id="A0AAN8M2I8"/>
<dbReference type="Pfam" id="PF13855">
    <property type="entry name" value="LRR_8"/>
    <property type="match status" value="1"/>
</dbReference>
<organism evidence="8 9">
    <name type="scientific">Coregonus suidteri</name>
    <dbReference type="NCBI Taxonomy" id="861788"/>
    <lineage>
        <taxon>Eukaryota</taxon>
        <taxon>Metazoa</taxon>
        <taxon>Chordata</taxon>
        <taxon>Craniata</taxon>
        <taxon>Vertebrata</taxon>
        <taxon>Euteleostomi</taxon>
        <taxon>Actinopterygii</taxon>
        <taxon>Neopterygii</taxon>
        <taxon>Teleostei</taxon>
        <taxon>Protacanthopterygii</taxon>
        <taxon>Salmoniformes</taxon>
        <taxon>Salmonidae</taxon>
        <taxon>Coregoninae</taxon>
        <taxon>Coregonus</taxon>
    </lineage>
</organism>
<dbReference type="SMART" id="SM00369">
    <property type="entry name" value="LRR_TYP"/>
    <property type="match status" value="4"/>
</dbReference>
<dbReference type="PANTHER" id="PTHR24372">
    <property type="entry name" value="GLYCOPROTEIN HORMONE RECEPTOR"/>
    <property type="match status" value="1"/>
</dbReference>
<evidence type="ECO:0000256" key="2">
    <source>
        <dbReference type="ARBA" id="ARBA00022475"/>
    </source>
</evidence>
<dbReference type="Pfam" id="PF00560">
    <property type="entry name" value="LRR_1"/>
    <property type="match status" value="1"/>
</dbReference>
<keyword evidence="2" id="KW-0472">Membrane</keyword>
<dbReference type="InterPro" id="IPR001611">
    <property type="entry name" value="Leu-rich_rpt"/>
</dbReference>
<comment type="subcellular location">
    <subcellularLocation>
        <location evidence="1">Cell membrane</location>
        <topology evidence="1">Multi-pass membrane protein</topology>
    </subcellularLocation>
</comment>
<dbReference type="Gene3D" id="3.80.10.10">
    <property type="entry name" value="Ribonuclease Inhibitor"/>
    <property type="match status" value="1"/>
</dbReference>
<keyword evidence="6" id="KW-0675">Receptor</keyword>
<protein>
    <submittedName>
        <fullName evidence="8">Uncharacterized protein</fullName>
    </submittedName>
</protein>
<dbReference type="EMBL" id="JAGTTL010000007">
    <property type="protein sequence ID" value="KAK6319892.1"/>
    <property type="molecule type" value="Genomic_DNA"/>
</dbReference>
<evidence type="ECO:0000313" key="9">
    <source>
        <dbReference type="Proteomes" id="UP001356427"/>
    </source>
</evidence>
<dbReference type="InterPro" id="IPR003591">
    <property type="entry name" value="Leu-rich_rpt_typical-subtyp"/>
</dbReference>
<gene>
    <name evidence="8" type="ORF">J4Q44_G00089990</name>
</gene>
<name>A0AAN8M2I8_9TELE</name>
<evidence type="ECO:0000256" key="3">
    <source>
        <dbReference type="ARBA" id="ARBA00022614"/>
    </source>
</evidence>
<evidence type="ECO:0000256" key="7">
    <source>
        <dbReference type="ARBA" id="ARBA00023224"/>
    </source>
</evidence>
<keyword evidence="7" id="KW-0807">Transducer</keyword>
<keyword evidence="3" id="KW-0433">Leucine-rich repeat</keyword>
<dbReference type="GO" id="GO:0008528">
    <property type="term" value="F:G protein-coupled peptide receptor activity"/>
    <property type="evidence" value="ECO:0007669"/>
    <property type="project" value="TreeGrafter"/>
</dbReference>
<comment type="caution">
    <text evidence="8">The sequence shown here is derived from an EMBL/GenBank/DDBJ whole genome shotgun (WGS) entry which is preliminary data.</text>
</comment>
<evidence type="ECO:0000256" key="1">
    <source>
        <dbReference type="ARBA" id="ARBA00004651"/>
    </source>
</evidence>
<evidence type="ECO:0000313" key="8">
    <source>
        <dbReference type="EMBL" id="KAK6319892.1"/>
    </source>
</evidence>
<evidence type="ECO:0000256" key="4">
    <source>
        <dbReference type="ARBA" id="ARBA00022737"/>
    </source>
</evidence>
<dbReference type="GO" id="GO:0007189">
    <property type="term" value="P:adenylate cyclase-activating G protein-coupled receptor signaling pathway"/>
    <property type="evidence" value="ECO:0007669"/>
    <property type="project" value="TreeGrafter"/>
</dbReference>
<keyword evidence="9" id="KW-1185">Reference proteome</keyword>
<keyword evidence="4" id="KW-0677">Repeat</keyword>
<dbReference type="PANTHER" id="PTHR24372:SF82">
    <property type="entry name" value="RICKETS"/>
    <property type="match status" value="1"/>
</dbReference>
<dbReference type="Proteomes" id="UP001356427">
    <property type="component" value="Unassembled WGS sequence"/>
</dbReference>
<evidence type="ECO:0000256" key="5">
    <source>
        <dbReference type="ARBA" id="ARBA00023040"/>
    </source>
</evidence>
<reference evidence="8 9" key="1">
    <citation type="submission" date="2021-04" db="EMBL/GenBank/DDBJ databases">
        <authorList>
            <person name="De Guttry C."/>
            <person name="Zahm M."/>
            <person name="Klopp C."/>
            <person name="Cabau C."/>
            <person name="Louis A."/>
            <person name="Berthelot C."/>
            <person name="Parey E."/>
            <person name="Roest Crollius H."/>
            <person name="Montfort J."/>
            <person name="Robinson-Rechavi M."/>
            <person name="Bucao C."/>
            <person name="Bouchez O."/>
            <person name="Gislard M."/>
            <person name="Lluch J."/>
            <person name="Milhes M."/>
            <person name="Lampietro C."/>
            <person name="Lopez Roques C."/>
            <person name="Donnadieu C."/>
            <person name="Braasch I."/>
            <person name="Desvignes T."/>
            <person name="Postlethwait J."/>
            <person name="Bobe J."/>
            <person name="Wedekind C."/>
            <person name="Guiguen Y."/>
        </authorList>
    </citation>
    <scope>NUCLEOTIDE SEQUENCE [LARGE SCALE GENOMIC DNA]</scope>
    <source>
        <strain evidence="8">Cs_M1</strain>
        <tissue evidence="8">Blood</tissue>
    </source>
</reference>
<dbReference type="GO" id="GO:0005886">
    <property type="term" value="C:plasma membrane"/>
    <property type="evidence" value="ECO:0007669"/>
    <property type="project" value="UniProtKB-SubCell"/>
</dbReference>
<keyword evidence="5" id="KW-0297">G-protein coupled receptor</keyword>
<dbReference type="GO" id="GO:0009755">
    <property type="term" value="P:hormone-mediated signaling pathway"/>
    <property type="evidence" value="ECO:0007669"/>
    <property type="project" value="TreeGrafter"/>
</dbReference>
<keyword evidence="2" id="KW-1003">Cell membrane</keyword>
<evidence type="ECO:0000256" key="6">
    <source>
        <dbReference type="ARBA" id="ARBA00023170"/>
    </source>
</evidence>
<proteinExistence type="predicted"/>